<name>A0A3G4ZSR2_9VIRU</name>
<reference evidence="2" key="1">
    <citation type="submission" date="2018-10" db="EMBL/GenBank/DDBJ databases">
        <title>Hidden diversity of soil giant viruses.</title>
        <authorList>
            <person name="Schulz F."/>
            <person name="Alteio L."/>
            <person name="Goudeau D."/>
            <person name="Ryan E.M."/>
            <person name="Malmstrom R.R."/>
            <person name="Blanchard J."/>
            <person name="Woyke T."/>
        </authorList>
    </citation>
    <scope>NUCLEOTIDE SEQUENCE</scope>
    <source>
        <strain evidence="2">EDV1</strain>
    </source>
</reference>
<accession>A0A3G4ZSR2</accession>
<feature type="region of interest" description="Disordered" evidence="1">
    <location>
        <begin position="19"/>
        <end position="112"/>
    </location>
</feature>
<proteinExistence type="predicted"/>
<organism evidence="2">
    <name type="scientific">Edafosvirus sp</name>
    <dbReference type="NCBI Taxonomy" id="2487765"/>
    <lineage>
        <taxon>Viruses</taxon>
        <taxon>Varidnaviria</taxon>
        <taxon>Bamfordvirae</taxon>
        <taxon>Nucleocytoviricota</taxon>
        <taxon>Megaviricetes</taxon>
        <taxon>Imitervirales</taxon>
        <taxon>Mimiviridae</taxon>
        <taxon>Klosneuvirinae</taxon>
    </lineage>
</organism>
<evidence type="ECO:0000313" key="2">
    <source>
        <dbReference type="EMBL" id="AYV77940.1"/>
    </source>
</evidence>
<dbReference type="EMBL" id="MK072068">
    <property type="protein sequence ID" value="AYV77940.1"/>
    <property type="molecule type" value="Genomic_DNA"/>
</dbReference>
<evidence type="ECO:0000256" key="1">
    <source>
        <dbReference type="SAM" id="MobiDB-lite"/>
    </source>
</evidence>
<feature type="compositionally biased region" description="Basic residues" evidence="1">
    <location>
        <begin position="47"/>
        <end position="100"/>
    </location>
</feature>
<sequence>MPFQSEKQRKLCWTLYNKDKKKGKKPSWDCEEWEEETKKAKQGRLPTYKKKGGASVKKKSRKSSKRKPTKKFSKRKSTKRKLSRKSTRKSSKRKSSKKSRQTPPEWRLYELP</sequence>
<protein>
    <submittedName>
        <fullName evidence="2">Uncharacterized protein</fullName>
    </submittedName>
</protein>
<gene>
    <name evidence="2" type="ORF">Edafosvirus3_18</name>
</gene>